<dbReference type="GO" id="GO:0008168">
    <property type="term" value="F:methyltransferase activity"/>
    <property type="evidence" value="ECO:0007669"/>
    <property type="project" value="UniProtKB-KW"/>
</dbReference>
<dbReference type="CDD" id="cd11649">
    <property type="entry name" value="RsmI_like"/>
    <property type="match status" value="1"/>
</dbReference>
<name>A0A444VQF9_9FLAO</name>
<dbReference type="PANTHER" id="PTHR46111:SF2">
    <property type="entry name" value="SAM-DEPENDENT METHYLTRANSFERASE"/>
    <property type="match status" value="1"/>
</dbReference>
<keyword evidence="1" id="KW-0808">Transferase</keyword>
<dbReference type="Gene3D" id="3.30.950.10">
    <property type="entry name" value="Methyltransferase, Cobalt-precorrin-4 Transmethylase, Domain 2"/>
    <property type="match status" value="1"/>
</dbReference>
<dbReference type="InterPro" id="IPR014776">
    <property type="entry name" value="4pyrrole_Mease_sub2"/>
</dbReference>
<organism evidence="1 2">
    <name type="scientific">Flagellimonas olearia</name>
    <dbReference type="NCBI Taxonomy" id="552546"/>
    <lineage>
        <taxon>Bacteria</taxon>
        <taxon>Pseudomonadati</taxon>
        <taxon>Bacteroidota</taxon>
        <taxon>Flavobacteriia</taxon>
        <taxon>Flavobacteriales</taxon>
        <taxon>Flavobacteriaceae</taxon>
        <taxon>Flagellimonas</taxon>
    </lineage>
</organism>
<dbReference type="InterPro" id="IPR035996">
    <property type="entry name" value="4pyrrol_Methylase_sf"/>
</dbReference>
<dbReference type="PANTHER" id="PTHR46111">
    <property type="entry name" value="RIBOSOMAL RNA SMALL SUBUNIT METHYLTRANSFERASE I"/>
    <property type="match status" value="1"/>
</dbReference>
<dbReference type="PIRSF" id="PIRSF005917">
    <property type="entry name" value="MTase_YraL"/>
    <property type="match status" value="1"/>
</dbReference>
<dbReference type="AlphaFoldDB" id="A0A444VQF9"/>
<sequence length="243" mass="27155">MEEEVKPGLVMGKVYLIPTTLGDNAPLEVLPISIKRTIENIDHYIVENEKTARHFIKKVSPGKSQPDLHIESLNKYTDPSMIPSYLDPCIHGLDVGLLSEAGCPGIADPGADVVKVAHERRIQVVPLVGPSSILMAMMSSGMNGQNFAFNGYLPIDNKERKAMIKSLERLSRDKGQSQIFMETPYRNNKLVQELVRTLQKSTRLCIACDITLPSEFIQTKSAHEWSEINVDLDKRPTIYIIQA</sequence>
<reference evidence="1 2" key="1">
    <citation type="submission" date="2014-04" db="EMBL/GenBank/DDBJ databases">
        <title>Whole genome of Muricauda olearia.</title>
        <authorList>
            <person name="Zhang X.-H."/>
            <person name="Tang K."/>
        </authorList>
    </citation>
    <scope>NUCLEOTIDE SEQUENCE [LARGE SCALE GENOMIC DNA]</scope>
    <source>
        <strain evidence="1 2">Th120</strain>
    </source>
</reference>
<dbReference type="SUPFAM" id="SSF53790">
    <property type="entry name" value="Tetrapyrrole methylase"/>
    <property type="match status" value="1"/>
</dbReference>
<gene>
    <name evidence="1" type="ORF">DN53_01475</name>
</gene>
<comment type="caution">
    <text evidence="1">The sequence shown here is derived from an EMBL/GenBank/DDBJ whole genome shotgun (WGS) entry which is preliminary data.</text>
</comment>
<keyword evidence="2" id="KW-1185">Reference proteome</keyword>
<dbReference type="GO" id="GO:0032259">
    <property type="term" value="P:methylation"/>
    <property type="evidence" value="ECO:0007669"/>
    <property type="project" value="UniProtKB-KW"/>
</dbReference>
<dbReference type="Proteomes" id="UP000290261">
    <property type="component" value="Unassembled WGS sequence"/>
</dbReference>
<dbReference type="EMBL" id="JJMP01000001">
    <property type="protein sequence ID" value="RYC52919.1"/>
    <property type="molecule type" value="Genomic_DNA"/>
</dbReference>
<evidence type="ECO:0000313" key="2">
    <source>
        <dbReference type="Proteomes" id="UP000290261"/>
    </source>
</evidence>
<dbReference type="RefSeq" id="WP_129652638.1">
    <property type="nucleotide sequence ID" value="NZ_ML142907.1"/>
</dbReference>
<dbReference type="InterPro" id="IPR008189">
    <property type="entry name" value="rRNA_ssu_MeTfrase_I"/>
</dbReference>
<keyword evidence="1" id="KW-0489">Methyltransferase</keyword>
<proteinExistence type="predicted"/>
<dbReference type="Gene3D" id="3.40.1010.10">
    <property type="entry name" value="Cobalt-precorrin-4 Transmethylase, Domain 1"/>
    <property type="match status" value="1"/>
</dbReference>
<protein>
    <submittedName>
        <fullName evidence="1">SAM-dependent methyltransferase</fullName>
    </submittedName>
</protein>
<evidence type="ECO:0000313" key="1">
    <source>
        <dbReference type="EMBL" id="RYC52919.1"/>
    </source>
</evidence>
<accession>A0A444VQF9</accession>
<dbReference type="InterPro" id="IPR014777">
    <property type="entry name" value="4pyrrole_Mease_sub1"/>
</dbReference>